<evidence type="ECO:0000313" key="1">
    <source>
        <dbReference type="EMBL" id="RDX91262.1"/>
    </source>
</evidence>
<comment type="caution">
    <text evidence="1">The sequence shown here is derived from an EMBL/GenBank/DDBJ whole genome shotgun (WGS) entry which is preliminary data.</text>
</comment>
<accession>A0A371GL29</accession>
<feature type="non-terminal residue" evidence="1">
    <location>
        <position position="1"/>
    </location>
</feature>
<proteinExistence type="predicted"/>
<dbReference type="EMBL" id="QJKJ01005171">
    <property type="protein sequence ID" value="RDX91262.1"/>
    <property type="molecule type" value="Genomic_DNA"/>
</dbReference>
<reference evidence="1" key="1">
    <citation type="submission" date="2018-05" db="EMBL/GenBank/DDBJ databases">
        <title>Draft genome of Mucuna pruriens seed.</title>
        <authorList>
            <person name="Nnadi N.E."/>
            <person name="Vos R."/>
            <person name="Hasami M.H."/>
            <person name="Devisetty U.K."/>
            <person name="Aguiy J.C."/>
        </authorList>
    </citation>
    <scope>NUCLEOTIDE SEQUENCE [LARGE SCALE GENOMIC DNA]</scope>
    <source>
        <strain evidence="1">JCA_2017</strain>
    </source>
</reference>
<dbReference type="Proteomes" id="UP000257109">
    <property type="component" value="Unassembled WGS sequence"/>
</dbReference>
<sequence>MKHYFIRDYVQKGILDIKFISTENHLVDIFTKPLPKDKLIHIRNLLGMTFIQELSLKSYGLGVHSMNMDLEGKGVKKNHMMHSTFITKIFSNQKVLKAFHALPIVEQVRYGYSFWQQRFGRSNIMPMKLDTIKPIPLLNIKPTKAELAVAVTKASKRLASKCAVTSSKASTKKRKLVFPSSESDEEVTIETRPPAMVEEYEEADKEEVPLVTRTKKESTLWGAMIL</sequence>
<keyword evidence="2" id="KW-1185">Reference proteome</keyword>
<name>A0A371GL29_MUCPR</name>
<dbReference type="AlphaFoldDB" id="A0A371GL29"/>
<protein>
    <submittedName>
        <fullName evidence="1">Copia protein</fullName>
    </submittedName>
</protein>
<evidence type="ECO:0000313" key="2">
    <source>
        <dbReference type="Proteomes" id="UP000257109"/>
    </source>
</evidence>
<dbReference type="OrthoDB" id="2551793at2759"/>
<gene>
    <name evidence="1" type="primary">GIP</name>
    <name evidence="1" type="ORF">CR513_26778</name>
</gene>
<organism evidence="1 2">
    <name type="scientific">Mucuna pruriens</name>
    <name type="common">Velvet bean</name>
    <name type="synonym">Dolichos pruriens</name>
    <dbReference type="NCBI Taxonomy" id="157652"/>
    <lineage>
        <taxon>Eukaryota</taxon>
        <taxon>Viridiplantae</taxon>
        <taxon>Streptophyta</taxon>
        <taxon>Embryophyta</taxon>
        <taxon>Tracheophyta</taxon>
        <taxon>Spermatophyta</taxon>
        <taxon>Magnoliopsida</taxon>
        <taxon>eudicotyledons</taxon>
        <taxon>Gunneridae</taxon>
        <taxon>Pentapetalae</taxon>
        <taxon>rosids</taxon>
        <taxon>fabids</taxon>
        <taxon>Fabales</taxon>
        <taxon>Fabaceae</taxon>
        <taxon>Papilionoideae</taxon>
        <taxon>50 kb inversion clade</taxon>
        <taxon>NPAAA clade</taxon>
        <taxon>indigoferoid/millettioid clade</taxon>
        <taxon>Phaseoleae</taxon>
        <taxon>Mucuna</taxon>
    </lineage>
</organism>